<sequence length="419" mass="46379">MSGRGRRRASGQKQKRGHGEGTYKVLPDGRCRWQIGVTLPSGEFARKSGTAPSERLARAAVRKIVEAAEKGQAPTKTKLTVGEFVEAWIESRESLSGRTRDMYKDYLRLYIKPLIGSVKLAGVTPQRLRDFYRETQQRRTLDETDAKGKPKQLAGLGASARVHVHNILHGALAQAYSDGLISANPAAAPNVRPKAATVKERELKSFTPDEAQKFYEAARADRGGVLLAFMLATGVRRGEAIAIKWNVVNLEAGLLEDGTPYGTVDIRLTRSQSGSRVYEGPPKTPTARRQITVTGEALELLKFVKARTEKERAARLEHYEVTPYVFTTLRGTPYRPDNIGRMMNDVCRKAGVRTLNPHALRHTFVSVSGMNGASLEAISAHVGHASSFMTHQYRHSFPEERRRLTLSFSSSKPLGEESE</sequence>
<dbReference type="PROSITE" id="PS51900">
    <property type="entry name" value="CB"/>
    <property type="match status" value="1"/>
</dbReference>
<feature type="compositionally biased region" description="Basic residues" evidence="5">
    <location>
        <begin position="1"/>
        <end position="16"/>
    </location>
</feature>
<proteinExistence type="predicted"/>
<dbReference type="InterPro" id="IPR050090">
    <property type="entry name" value="Tyrosine_recombinase_XerCD"/>
</dbReference>
<dbReference type="Proteomes" id="UP000248326">
    <property type="component" value="Unassembled WGS sequence"/>
</dbReference>
<protein>
    <submittedName>
        <fullName evidence="8">Site-specific recombinase XerD</fullName>
    </submittedName>
</protein>
<feature type="domain" description="Tyr recombinase" evidence="6">
    <location>
        <begin position="201"/>
        <end position="406"/>
    </location>
</feature>
<dbReference type="EMBL" id="QJSX01000030">
    <property type="protein sequence ID" value="PYE48380.1"/>
    <property type="molecule type" value="Genomic_DNA"/>
</dbReference>
<dbReference type="InterPro" id="IPR013762">
    <property type="entry name" value="Integrase-like_cat_sf"/>
</dbReference>
<evidence type="ECO:0000313" key="8">
    <source>
        <dbReference type="EMBL" id="PYE48380.1"/>
    </source>
</evidence>
<evidence type="ECO:0000313" key="9">
    <source>
        <dbReference type="Proteomes" id="UP000248326"/>
    </source>
</evidence>
<evidence type="ECO:0000259" key="7">
    <source>
        <dbReference type="PROSITE" id="PS51900"/>
    </source>
</evidence>
<reference evidence="8 9" key="1">
    <citation type="submission" date="2018-06" db="EMBL/GenBank/DDBJ databases">
        <title>Genomic Encyclopedia of Type Strains, Phase IV (KMG-IV): sequencing the most valuable type-strain genomes for metagenomic binning, comparative biology and taxonomic classification.</title>
        <authorList>
            <person name="Goeker M."/>
        </authorList>
    </citation>
    <scope>NUCLEOTIDE SEQUENCE [LARGE SCALE GENOMIC DNA]</scope>
    <source>
        <strain evidence="8 9">DSM 18048</strain>
    </source>
</reference>
<dbReference type="GO" id="GO:0006310">
    <property type="term" value="P:DNA recombination"/>
    <property type="evidence" value="ECO:0007669"/>
    <property type="project" value="UniProtKB-KW"/>
</dbReference>
<dbReference type="OrthoDB" id="73608at2"/>
<keyword evidence="1" id="KW-0229">DNA integration</keyword>
<dbReference type="PROSITE" id="PS51898">
    <property type="entry name" value="TYR_RECOMBINASE"/>
    <property type="match status" value="1"/>
</dbReference>
<dbReference type="CDD" id="cd01189">
    <property type="entry name" value="INT_ICEBs1_C_like"/>
    <property type="match status" value="1"/>
</dbReference>
<organism evidence="8 9">
    <name type="scientific">Deinococcus yavapaiensis KR-236</name>
    <dbReference type="NCBI Taxonomy" id="694435"/>
    <lineage>
        <taxon>Bacteria</taxon>
        <taxon>Thermotogati</taxon>
        <taxon>Deinococcota</taxon>
        <taxon>Deinococci</taxon>
        <taxon>Deinococcales</taxon>
        <taxon>Deinococcaceae</taxon>
        <taxon>Deinococcus</taxon>
    </lineage>
</organism>
<dbReference type="InterPro" id="IPR044068">
    <property type="entry name" value="CB"/>
</dbReference>
<feature type="region of interest" description="Disordered" evidence="5">
    <location>
        <begin position="1"/>
        <end position="25"/>
    </location>
</feature>
<keyword evidence="9" id="KW-1185">Reference proteome</keyword>
<evidence type="ECO:0000256" key="2">
    <source>
        <dbReference type="ARBA" id="ARBA00023125"/>
    </source>
</evidence>
<dbReference type="Pfam" id="PF00589">
    <property type="entry name" value="Phage_integrase"/>
    <property type="match status" value="1"/>
</dbReference>
<dbReference type="GO" id="GO:0015074">
    <property type="term" value="P:DNA integration"/>
    <property type="evidence" value="ECO:0007669"/>
    <property type="project" value="UniProtKB-KW"/>
</dbReference>
<comment type="caution">
    <text evidence="8">The sequence shown here is derived from an EMBL/GenBank/DDBJ whole genome shotgun (WGS) entry which is preliminary data.</text>
</comment>
<dbReference type="GO" id="GO:0003677">
    <property type="term" value="F:DNA binding"/>
    <property type="evidence" value="ECO:0007669"/>
    <property type="project" value="UniProtKB-UniRule"/>
</dbReference>
<evidence type="ECO:0000256" key="3">
    <source>
        <dbReference type="ARBA" id="ARBA00023172"/>
    </source>
</evidence>
<name>A0A318RZ31_9DEIO</name>
<dbReference type="InterPro" id="IPR011010">
    <property type="entry name" value="DNA_brk_join_enz"/>
</dbReference>
<dbReference type="InterPro" id="IPR002104">
    <property type="entry name" value="Integrase_catalytic"/>
</dbReference>
<evidence type="ECO:0000256" key="1">
    <source>
        <dbReference type="ARBA" id="ARBA00022908"/>
    </source>
</evidence>
<dbReference type="Gene3D" id="1.10.150.130">
    <property type="match status" value="1"/>
</dbReference>
<dbReference type="Pfam" id="PF14659">
    <property type="entry name" value="Phage_int_SAM_3"/>
    <property type="match status" value="1"/>
</dbReference>
<keyword evidence="2 4" id="KW-0238">DNA-binding</keyword>
<dbReference type="PANTHER" id="PTHR30349:SF84">
    <property type="entry name" value="PHAGE-RELATED INTEGRASE"/>
    <property type="match status" value="1"/>
</dbReference>
<dbReference type="InterPro" id="IPR010998">
    <property type="entry name" value="Integrase_recombinase_N"/>
</dbReference>
<accession>A0A318RZ31</accession>
<evidence type="ECO:0000256" key="5">
    <source>
        <dbReference type="SAM" id="MobiDB-lite"/>
    </source>
</evidence>
<keyword evidence="3" id="KW-0233">DNA recombination</keyword>
<gene>
    <name evidence="8" type="ORF">DES52_13023</name>
</gene>
<dbReference type="PANTHER" id="PTHR30349">
    <property type="entry name" value="PHAGE INTEGRASE-RELATED"/>
    <property type="match status" value="1"/>
</dbReference>
<evidence type="ECO:0000256" key="4">
    <source>
        <dbReference type="PROSITE-ProRule" id="PRU01248"/>
    </source>
</evidence>
<dbReference type="InterPro" id="IPR004107">
    <property type="entry name" value="Integrase_SAM-like_N"/>
</dbReference>
<dbReference type="AlphaFoldDB" id="A0A318RZ31"/>
<feature type="domain" description="Core-binding (CB)" evidence="7">
    <location>
        <begin position="79"/>
        <end position="176"/>
    </location>
</feature>
<dbReference type="RefSeq" id="WP_110888949.1">
    <property type="nucleotide sequence ID" value="NZ_QJSX01000030.1"/>
</dbReference>
<evidence type="ECO:0000259" key="6">
    <source>
        <dbReference type="PROSITE" id="PS51898"/>
    </source>
</evidence>
<dbReference type="SUPFAM" id="SSF56349">
    <property type="entry name" value="DNA breaking-rejoining enzymes"/>
    <property type="match status" value="1"/>
</dbReference>
<dbReference type="Gene3D" id="1.10.443.10">
    <property type="entry name" value="Intergrase catalytic core"/>
    <property type="match status" value="1"/>
</dbReference>